<dbReference type="Proteomes" id="UP000523000">
    <property type="component" value="Unassembled WGS sequence"/>
</dbReference>
<evidence type="ECO:0000256" key="1">
    <source>
        <dbReference type="SAM" id="MobiDB-lite"/>
    </source>
</evidence>
<keyword evidence="2" id="KW-0808">Transferase</keyword>
<protein>
    <submittedName>
        <fullName evidence="2">Glycosyltransferase involved in cell wall biosynthesis</fullName>
    </submittedName>
</protein>
<dbReference type="SUPFAM" id="SSF53756">
    <property type="entry name" value="UDP-Glycosyltransferase/glycogen phosphorylase"/>
    <property type="match status" value="1"/>
</dbReference>
<dbReference type="GO" id="GO:0016740">
    <property type="term" value="F:transferase activity"/>
    <property type="evidence" value="ECO:0007669"/>
    <property type="project" value="UniProtKB-KW"/>
</dbReference>
<keyword evidence="3" id="KW-1185">Reference proteome</keyword>
<proteinExistence type="predicted"/>
<dbReference type="AlphaFoldDB" id="A0A839QPV7"/>
<dbReference type="EMBL" id="JACHVS010000002">
    <property type="protein sequence ID" value="MBB2996794.1"/>
    <property type="molecule type" value="Genomic_DNA"/>
</dbReference>
<sequence length="242" mass="27359">MNPEFGMAEQIFFTRADGTVYLIEHRDHDREGTRTGRRFTRFAESGSSDYPNAGSMYRTWFDEVRTQGPSYLILDSKFSAIHFTDYQNDDVLKFHVVHVEHVGNPVTGTLIKSRGLFLLRQDRWDGVICLTDRNRADLSARFGPANNRFVISNIVPRQRSLPAWSRRSRTRGVMVARMSEVKDIPMVLRIIKQAHEHFPSVTLDIYGGGHGAGGDGSPQGRAGAERHRHSARGNTRGSSPFQ</sequence>
<evidence type="ECO:0000313" key="3">
    <source>
        <dbReference type="Proteomes" id="UP000523000"/>
    </source>
</evidence>
<dbReference type="RefSeq" id="WP_183513153.1">
    <property type="nucleotide sequence ID" value="NZ_BAABGK010000111.1"/>
</dbReference>
<organism evidence="2 3">
    <name type="scientific">Paeniglutamicibacter cryotolerans</name>
    <dbReference type="NCBI Taxonomy" id="670079"/>
    <lineage>
        <taxon>Bacteria</taxon>
        <taxon>Bacillati</taxon>
        <taxon>Actinomycetota</taxon>
        <taxon>Actinomycetes</taxon>
        <taxon>Micrococcales</taxon>
        <taxon>Micrococcaceae</taxon>
        <taxon>Paeniglutamicibacter</taxon>
    </lineage>
</organism>
<accession>A0A839QPV7</accession>
<comment type="caution">
    <text evidence="2">The sequence shown here is derived from an EMBL/GenBank/DDBJ whole genome shotgun (WGS) entry which is preliminary data.</text>
</comment>
<feature type="region of interest" description="Disordered" evidence="1">
    <location>
        <begin position="209"/>
        <end position="242"/>
    </location>
</feature>
<reference evidence="2 3" key="1">
    <citation type="submission" date="2020-08" db="EMBL/GenBank/DDBJ databases">
        <title>Sequencing the genomes of 1000 actinobacteria strains.</title>
        <authorList>
            <person name="Klenk H.-P."/>
        </authorList>
    </citation>
    <scope>NUCLEOTIDE SEQUENCE [LARGE SCALE GENOMIC DNA]</scope>
    <source>
        <strain evidence="2 3">DSM 22826</strain>
    </source>
</reference>
<evidence type="ECO:0000313" key="2">
    <source>
        <dbReference type="EMBL" id="MBB2996794.1"/>
    </source>
</evidence>
<dbReference type="Gene3D" id="3.40.50.2000">
    <property type="entry name" value="Glycogen Phosphorylase B"/>
    <property type="match status" value="1"/>
</dbReference>
<gene>
    <name evidence="2" type="ORF">E9229_003041</name>
</gene>
<name>A0A839QPV7_9MICC</name>
<feature type="compositionally biased region" description="Polar residues" evidence="1">
    <location>
        <begin position="232"/>
        <end position="242"/>
    </location>
</feature>